<reference evidence="4" key="1">
    <citation type="journal article" date="2015" name="PLoS Genet.">
        <title>Genome Sequence and Transcriptome Analyses of Chrysochromulina tobin: Metabolic Tools for Enhanced Algal Fitness in the Prominent Order Prymnesiales (Haptophyceae).</title>
        <authorList>
            <person name="Hovde B.T."/>
            <person name="Deodato C.R."/>
            <person name="Hunsperger H.M."/>
            <person name="Ryken S.A."/>
            <person name="Yost W."/>
            <person name="Jha R.K."/>
            <person name="Patterson J."/>
            <person name="Monnat R.J. Jr."/>
            <person name="Barlow S.B."/>
            <person name="Starkenburg S.R."/>
            <person name="Cattolico R.A."/>
        </authorList>
    </citation>
    <scope>NUCLEOTIDE SEQUENCE</scope>
    <source>
        <strain evidence="4">CCMP291</strain>
    </source>
</reference>
<accession>A0A0M0JRK8</accession>
<proteinExistence type="predicted"/>
<evidence type="ECO:0000256" key="1">
    <source>
        <dbReference type="SAM" id="Phobius"/>
    </source>
</evidence>
<dbReference type="AlphaFoldDB" id="A0A0M0JRK8"/>
<keyword evidence="1" id="KW-0472">Membrane</keyword>
<keyword evidence="2" id="KW-0732">Signal</keyword>
<dbReference type="OrthoDB" id="158685at2759"/>
<feature type="signal peptide" evidence="2">
    <location>
        <begin position="1"/>
        <end position="17"/>
    </location>
</feature>
<keyword evidence="4" id="KW-1185">Reference proteome</keyword>
<keyword evidence="1" id="KW-1133">Transmembrane helix</keyword>
<feature type="transmembrane region" description="Helical" evidence="1">
    <location>
        <begin position="48"/>
        <end position="73"/>
    </location>
</feature>
<feature type="chain" id="PRO_5005602080" evidence="2">
    <location>
        <begin position="18"/>
        <end position="91"/>
    </location>
</feature>
<comment type="caution">
    <text evidence="3">The sequence shown here is derived from an EMBL/GenBank/DDBJ whole genome shotgun (WGS) entry which is preliminary data.</text>
</comment>
<organism evidence="3 4">
    <name type="scientific">Chrysochromulina tobinii</name>
    <dbReference type="NCBI Taxonomy" id="1460289"/>
    <lineage>
        <taxon>Eukaryota</taxon>
        <taxon>Haptista</taxon>
        <taxon>Haptophyta</taxon>
        <taxon>Prymnesiophyceae</taxon>
        <taxon>Prymnesiales</taxon>
        <taxon>Chrysochromulinaceae</taxon>
        <taxon>Chrysochromulina</taxon>
    </lineage>
</organism>
<protein>
    <submittedName>
        <fullName evidence="3">Uncharacterized protein</fullName>
    </submittedName>
</protein>
<gene>
    <name evidence="3" type="ORF">Ctob_006182</name>
</gene>
<dbReference type="Proteomes" id="UP000037460">
    <property type="component" value="Unassembled WGS sequence"/>
</dbReference>
<evidence type="ECO:0000256" key="2">
    <source>
        <dbReference type="SAM" id="SignalP"/>
    </source>
</evidence>
<evidence type="ECO:0000313" key="4">
    <source>
        <dbReference type="Proteomes" id="UP000037460"/>
    </source>
</evidence>
<name>A0A0M0JRK8_9EUKA</name>
<evidence type="ECO:0000313" key="3">
    <source>
        <dbReference type="EMBL" id="KOO29110.1"/>
    </source>
</evidence>
<dbReference type="EMBL" id="JWZX01002461">
    <property type="protein sequence ID" value="KOO29110.1"/>
    <property type="molecule type" value="Genomic_DNA"/>
</dbReference>
<sequence length="91" mass="9555">MQRSLILLASALAAVAANLAETWPQDPVGKTVHARALAGSGPPSSNDIAQYNIILFSSIALVFISYFSVMALVNMDIGNDSLLYSGGLKTD</sequence>
<keyword evidence="1" id="KW-0812">Transmembrane</keyword>